<feature type="transmembrane region" description="Helical" evidence="1">
    <location>
        <begin position="21"/>
        <end position="41"/>
    </location>
</feature>
<evidence type="ECO:0000256" key="1">
    <source>
        <dbReference type="SAM" id="Phobius"/>
    </source>
</evidence>
<evidence type="ECO:0000313" key="2">
    <source>
        <dbReference type="EMBL" id="GMH84963.1"/>
    </source>
</evidence>
<evidence type="ECO:0000313" key="3">
    <source>
        <dbReference type="Proteomes" id="UP001165085"/>
    </source>
</evidence>
<sequence>MIFLIFVGGELSNVMVKHLQLDLPGIVFVLPFFGLSIAWFVRCQNIAETQLIRLFTDPQKRYEIHSYRGNKHNPARIGFKLSASAVVQMANLNNTPQAPVAMSMGMGMGQPGMQQPGMMQPMYDPQTGQPLQPIGFQQPMMQPMFDPQTGQMNTGMNMKIGMNTGMNTGMAQVNPTTPTQTAVAVPTVETVTVRVPIYGGGGSVNVEYNGNLINVEVPADAKAGENITIEVPDMYKKSKGSGLVY</sequence>
<gene>
    <name evidence="2" type="ORF">TrST_g12820</name>
</gene>
<keyword evidence="1" id="KW-0472">Membrane</keyword>
<dbReference type="Proteomes" id="UP001165085">
    <property type="component" value="Unassembled WGS sequence"/>
</dbReference>
<name>A0A9W7EMU3_9STRA</name>
<dbReference type="AlphaFoldDB" id="A0A9W7EMU3"/>
<proteinExistence type="predicted"/>
<keyword evidence="3" id="KW-1185">Reference proteome</keyword>
<organism evidence="2 3">
    <name type="scientific">Triparma strigata</name>
    <dbReference type="NCBI Taxonomy" id="1606541"/>
    <lineage>
        <taxon>Eukaryota</taxon>
        <taxon>Sar</taxon>
        <taxon>Stramenopiles</taxon>
        <taxon>Ochrophyta</taxon>
        <taxon>Bolidophyceae</taxon>
        <taxon>Parmales</taxon>
        <taxon>Triparmaceae</taxon>
        <taxon>Triparma</taxon>
    </lineage>
</organism>
<keyword evidence="1" id="KW-0812">Transmembrane</keyword>
<keyword evidence="1" id="KW-1133">Transmembrane helix</keyword>
<protein>
    <submittedName>
        <fullName evidence="2">Uncharacterized protein</fullName>
    </submittedName>
</protein>
<reference evidence="3" key="1">
    <citation type="journal article" date="2023" name="Commun. Biol.">
        <title>Genome analysis of Parmales, the sister group of diatoms, reveals the evolutionary specialization of diatoms from phago-mixotrophs to photoautotrophs.</title>
        <authorList>
            <person name="Ban H."/>
            <person name="Sato S."/>
            <person name="Yoshikawa S."/>
            <person name="Yamada K."/>
            <person name="Nakamura Y."/>
            <person name="Ichinomiya M."/>
            <person name="Sato N."/>
            <person name="Blanc-Mathieu R."/>
            <person name="Endo H."/>
            <person name="Kuwata A."/>
            <person name="Ogata H."/>
        </authorList>
    </citation>
    <scope>NUCLEOTIDE SEQUENCE [LARGE SCALE GENOMIC DNA]</scope>
    <source>
        <strain evidence="3">NIES 3701</strain>
    </source>
</reference>
<comment type="caution">
    <text evidence="2">The sequence shown here is derived from an EMBL/GenBank/DDBJ whole genome shotgun (WGS) entry which is preliminary data.</text>
</comment>
<dbReference type="OrthoDB" id="10497187at2759"/>
<dbReference type="EMBL" id="BRXY01000298">
    <property type="protein sequence ID" value="GMH84963.1"/>
    <property type="molecule type" value="Genomic_DNA"/>
</dbReference>
<accession>A0A9W7EMU3</accession>